<evidence type="ECO:0000313" key="3">
    <source>
        <dbReference type="EMBL" id="CDG67738.1"/>
    </source>
</evidence>
<accession>T2M628</accession>
<reference evidence="3" key="1">
    <citation type="journal article" date="2013" name="Genome Biol. Evol.">
        <title>Punctuated emergences of genetic and phenotypic innovations in eumetazoan, bilaterian, euteleostome, and hominidae ancestors.</title>
        <authorList>
            <person name="Wenger Y."/>
            <person name="Galliot B."/>
        </authorList>
    </citation>
    <scope>NUCLEOTIDE SEQUENCE</scope>
    <source>
        <tissue evidence="3">Whole animals</tissue>
    </source>
</reference>
<dbReference type="AlphaFoldDB" id="T2M628"/>
<keyword evidence="1" id="KW-0479">Metal-binding</keyword>
<dbReference type="GO" id="GO:0008270">
    <property type="term" value="F:zinc ion binding"/>
    <property type="evidence" value="ECO:0007669"/>
    <property type="project" value="UniProtKB-KW"/>
</dbReference>
<sequence length="624" mass="71614">MNCPVEIILTVEKEGSCLKVASLNMNHNHQCSEEAFSHLPHQRKLSGSASDEAVKLLKMRCNKMVLQNHLKNITGKVITGRDLSNFKAKHVTYSIGKNDVESIVKKLQNNEGSTTEVIADENNNLLGIFYQDQAMKDCFSAFPEMLFIDSTYKLNNLNMPLYILLGENGNGHSEIFATFLVANEDKKTIELMIRIFKKVNPNWEKTLNIMSDKDMTERQVLGIEFPQAKLHLCLFHVLRTFRKELTLEKLGVTSEERRLCLEILQKMTYAKTEEDYASLHQSLKSTKINSVICYFEDNWHKIHNEWVEGLKSANLTFLNRTNNRLESLNQKIKQVCSRNTNLGQFFDDFSVFLQSTRVMQDHKAINIFHKRPVILYDPGSVEESYKKLLTPYAFSFILKQLELASEVRSLIKLSENQYVVTTTYAKLKVTVLSCDCGFRSAMLLPCRHIFAVRKVEGVDLFNRTLCATRWSLDYYRSKHHVVKSLVLGNPGQYSVVTSNEKTRTTAIFSQNEKYKKTLQLCQKLASVVSESPMREYEHRYDLLASVLDCWKKGIYVGIQKRNDIVNEDIVNIVELNNDEIEGYIQGESTSKNKNNEDFLPTLEPGSCSHGCCCCSKFLFSFDDS</sequence>
<keyword evidence="1" id="KW-0863">Zinc-finger</keyword>
<name>T2M628_HYDVU</name>
<dbReference type="PROSITE" id="PS50966">
    <property type="entry name" value="ZF_SWIM"/>
    <property type="match status" value="1"/>
</dbReference>
<dbReference type="OrthoDB" id="5976446at2759"/>
<feature type="non-terminal residue" evidence="3">
    <location>
        <position position="1"/>
    </location>
</feature>
<dbReference type="InterPro" id="IPR048324">
    <property type="entry name" value="ZSWIM1-3_RNaseH-like"/>
</dbReference>
<dbReference type="InterPro" id="IPR007527">
    <property type="entry name" value="Znf_SWIM"/>
</dbReference>
<dbReference type="Pfam" id="PF21056">
    <property type="entry name" value="ZSWIM1-3_RNaseH-like"/>
    <property type="match status" value="1"/>
</dbReference>
<keyword evidence="1" id="KW-0862">Zinc</keyword>
<gene>
    <name evidence="3" type="primary">ZSWIM1</name>
</gene>
<dbReference type="InterPro" id="IPR052579">
    <property type="entry name" value="Zinc_finger_SWIM"/>
</dbReference>
<dbReference type="PANTHER" id="PTHR31569:SF4">
    <property type="entry name" value="SWIM-TYPE DOMAIN-CONTAINING PROTEIN"/>
    <property type="match status" value="1"/>
</dbReference>
<dbReference type="PANTHER" id="PTHR31569">
    <property type="entry name" value="SWIM-TYPE DOMAIN-CONTAINING PROTEIN"/>
    <property type="match status" value="1"/>
</dbReference>
<organism evidence="3">
    <name type="scientific">Hydra vulgaris</name>
    <name type="common">Hydra</name>
    <name type="synonym">Hydra attenuata</name>
    <dbReference type="NCBI Taxonomy" id="6087"/>
    <lineage>
        <taxon>Eukaryota</taxon>
        <taxon>Metazoa</taxon>
        <taxon>Cnidaria</taxon>
        <taxon>Hydrozoa</taxon>
        <taxon>Hydroidolina</taxon>
        <taxon>Anthoathecata</taxon>
        <taxon>Aplanulata</taxon>
        <taxon>Hydridae</taxon>
        <taxon>Hydra</taxon>
    </lineage>
</organism>
<proteinExistence type="evidence at transcript level"/>
<dbReference type="EMBL" id="HAAD01001506">
    <property type="protein sequence ID" value="CDG67738.1"/>
    <property type="molecule type" value="mRNA"/>
</dbReference>
<protein>
    <submittedName>
        <fullName evidence="3">Zinc finger SWIM domain-containing protein 1</fullName>
    </submittedName>
</protein>
<evidence type="ECO:0000256" key="1">
    <source>
        <dbReference type="PROSITE-ProRule" id="PRU00325"/>
    </source>
</evidence>
<feature type="domain" description="SWIM-type" evidence="2">
    <location>
        <begin position="418"/>
        <end position="457"/>
    </location>
</feature>
<evidence type="ECO:0000259" key="2">
    <source>
        <dbReference type="PROSITE" id="PS50966"/>
    </source>
</evidence>